<evidence type="ECO:0000256" key="1">
    <source>
        <dbReference type="SAM" id="Coils"/>
    </source>
</evidence>
<dbReference type="OMA" id="KCTGPAI"/>
<feature type="region of interest" description="Disordered" evidence="2">
    <location>
        <begin position="1"/>
        <end position="21"/>
    </location>
</feature>
<feature type="compositionally biased region" description="Basic residues" evidence="2">
    <location>
        <begin position="1270"/>
        <end position="1280"/>
    </location>
</feature>
<keyword evidence="1" id="KW-0175">Coiled coil</keyword>
<dbReference type="SUPFAM" id="SSF55073">
    <property type="entry name" value="Nucleotide cyclase"/>
    <property type="match status" value="2"/>
</dbReference>
<dbReference type="InterPro" id="IPR029787">
    <property type="entry name" value="Nucleotide_cyclase"/>
</dbReference>
<reference evidence="3" key="1">
    <citation type="journal article" date="2012" name="Proc. Natl. Acad. Sci. U.S.A.">
        <title>Antigenic diversity is generated by distinct evolutionary mechanisms in African trypanosome species.</title>
        <authorList>
            <person name="Jackson A.P."/>
            <person name="Berry A."/>
            <person name="Aslett M."/>
            <person name="Allison H.C."/>
            <person name="Burton P."/>
            <person name="Vavrova-Anderson J."/>
            <person name="Brown R."/>
            <person name="Browne H."/>
            <person name="Corton N."/>
            <person name="Hauser H."/>
            <person name="Gamble J."/>
            <person name="Gilderthorp R."/>
            <person name="Marcello L."/>
            <person name="McQuillan J."/>
            <person name="Otto T.D."/>
            <person name="Quail M.A."/>
            <person name="Sanders M.J."/>
            <person name="van Tonder A."/>
            <person name="Ginger M.L."/>
            <person name="Field M.C."/>
            <person name="Barry J.D."/>
            <person name="Hertz-Fowler C."/>
            <person name="Berriman M."/>
        </authorList>
    </citation>
    <scope>NUCLEOTIDE SEQUENCE</scope>
    <source>
        <strain evidence="3">Y486</strain>
    </source>
</reference>
<dbReference type="VEuPathDB" id="TriTrypDB:TvY486_0402860"/>
<feature type="region of interest" description="Disordered" evidence="2">
    <location>
        <begin position="1243"/>
        <end position="1280"/>
    </location>
</feature>
<protein>
    <recommendedName>
        <fullName evidence="4">Adenylyl cyclase</fullName>
    </recommendedName>
</protein>
<sequence>MYLSQRDAFGSTPVAQGDGGSAQARYTDLSVQSRITSLEVLVESLRQKLVEAQSVAEGDRDNADMQENSVRSNALEIARWNRELVTALEEQRRTILKVTLEAKAQVLAMGNEVERLKAKCEELQNENNELKKRVADDVLRERQANRVQMALEKSRIAGRVRTAGLRRLEALEAVLMETHDDLYYVRRFDSTKAPIRNVTFVTHVVANMGESSGAGVDLTINVYNHLLLNLTRKHGGFHVCSSGPFKVSVFYCATSALHFARDCHVDMTKVAWPKQTTAMPHFAPIVENGELLYNGPRIHTCVYTCTPGSSVDPITGDTLYYGEEVRDAFITALESAPVGEIVVNKAWGLMYCKEKNINADVNQKPVSSVQEVREKLGAGWSVVATDPDKSELLCSVLPVSLQARRGLPPYMLHPVPRFVRTAVNSQDVLANAIKSMKVMAPVCPTTVGRLQHGACPGSWAECISMAERREVEGCEVSDPEIVTLHTLQREWSKAVKEYANVESICAHHESLAMEAEDLYVNRFRPFEPGRGLFVCTIDISDVASWRQMTGGKLAADELYDMRDRLISTAISYGKKNDGLHINGNGRDVVTFAFQRPEQALRFAAQVYSSVDQVCECFKKAEMCLMRAGISVGTIYPINRRPDKPSRNNSPNDARRGVDKHNKDDSSGVLWCRGGAVLWSGYICDAARYGEIMVSGGVINALHSKKSAITSGGYNILRQGYKMFGEDSTMTEVFSVLPSGYAYRRIQQRNELERQSLNDGKMRLFRRSAKSELVLGDEFFRREEVLHLLQQGQSFVERAEAAAMAAHDTAWHASAKQALRLSWFVSGMSKLSRERAGELAFLYCKASGLNTISKLVSDDMFTEVCGSYNCVVQETVLANNGFIAKTDSHSAYIIVFNDIYQAVNTARKIQLGLMAVDWPSKILTLEASLRVKSIKTGMLLFNGIRAMTAIHVSRDYSWTRVQNPIDGFEAVDMCGPAIEILMAFARKACSGEILLTDAAQRSIRSTFNGSVFLDQFEVVPVDDSLMDGLAAYSCAPKSVRERLDMLSIQERSRDPPVALRQKHRSVDGRSKSAISSSEKDMWWVDQSSSVTPLPVALQVSLGVARSSAQDDISAATSEAMDHIASRLKYEVASSVDLSTNCECFLNIAREVVSNLRLFFRNWGDKDERSISFKKTSLVEPFSTENCADEHMPLMQDGERSPRAHLRRFPRSVTLTNINTAWCEDKYKAVLNTIEETLKTTAKRNIRGGGGSTAAVPKVIKPATPSLERGVTRPKKRLPPIQ</sequence>
<dbReference type="EMBL" id="HE573020">
    <property type="protein sequence ID" value="CCC47620.1"/>
    <property type="molecule type" value="Genomic_DNA"/>
</dbReference>
<accession>G0TUI6</accession>
<feature type="region of interest" description="Disordered" evidence="2">
    <location>
        <begin position="638"/>
        <end position="665"/>
    </location>
</feature>
<feature type="compositionally biased region" description="Basic and acidic residues" evidence="2">
    <location>
        <begin position="652"/>
        <end position="665"/>
    </location>
</feature>
<organism evidence="3">
    <name type="scientific">Trypanosoma vivax (strain Y486)</name>
    <dbReference type="NCBI Taxonomy" id="1055687"/>
    <lineage>
        <taxon>Eukaryota</taxon>
        <taxon>Discoba</taxon>
        <taxon>Euglenozoa</taxon>
        <taxon>Kinetoplastea</taxon>
        <taxon>Metakinetoplastina</taxon>
        <taxon>Trypanosomatida</taxon>
        <taxon>Trypanosomatidae</taxon>
        <taxon>Trypanosoma</taxon>
        <taxon>Duttonella</taxon>
    </lineage>
</organism>
<dbReference type="Gene3D" id="3.30.70.1230">
    <property type="entry name" value="Nucleotide cyclase"/>
    <property type="match status" value="2"/>
</dbReference>
<feature type="coiled-coil region" evidence="1">
    <location>
        <begin position="106"/>
        <end position="140"/>
    </location>
</feature>
<dbReference type="AlphaFoldDB" id="G0TUI6"/>
<evidence type="ECO:0000256" key="2">
    <source>
        <dbReference type="SAM" id="MobiDB-lite"/>
    </source>
</evidence>
<gene>
    <name evidence="3" type="ORF">TVY486_0402860</name>
</gene>
<evidence type="ECO:0008006" key="4">
    <source>
        <dbReference type="Google" id="ProtNLM"/>
    </source>
</evidence>
<proteinExistence type="predicted"/>
<name>G0TUI6_TRYVY</name>
<evidence type="ECO:0000313" key="3">
    <source>
        <dbReference type="EMBL" id="CCC47620.1"/>
    </source>
</evidence>